<feature type="binding site" evidence="7">
    <location>
        <position position="225"/>
    </location>
    <ligand>
        <name>Ca(2+)</name>
        <dbReference type="ChEBI" id="CHEBI:29108"/>
        <label>2</label>
    </ligand>
</feature>
<comment type="similarity">
    <text evidence="1 10">Belongs to the peroxidase family. Ligninase subfamily.</text>
</comment>
<keyword evidence="7 10" id="KW-0106">Calcium</keyword>
<dbReference type="PANTHER" id="PTHR31356:SF66">
    <property type="entry name" value="CATALASE-PEROXIDASE"/>
    <property type="match status" value="1"/>
</dbReference>
<feature type="active site" description="Proton acceptor" evidence="6">
    <location>
        <position position="76"/>
    </location>
</feature>
<dbReference type="GO" id="GO:0042744">
    <property type="term" value="P:hydrogen peroxide catabolic process"/>
    <property type="evidence" value="ECO:0007669"/>
    <property type="project" value="TreeGrafter"/>
</dbReference>
<dbReference type="Gene3D" id="1.10.420.10">
    <property type="entry name" value="Peroxidase, domain 2"/>
    <property type="match status" value="1"/>
</dbReference>
<keyword evidence="2 10" id="KW-0575">Peroxidase</keyword>
<keyword evidence="4 10" id="KW-0560">Oxidoreductase</keyword>
<dbReference type="SUPFAM" id="SSF48113">
    <property type="entry name" value="Heme-dependent peroxidases"/>
    <property type="match status" value="1"/>
</dbReference>
<dbReference type="Proteomes" id="UP000606974">
    <property type="component" value="Unassembled WGS sequence"/>
</dbReference>
<keyword evidence="13" id="KW-1185">Reference proteome</keyword>
<dbReference type="Pfam" id="PF00141">
    <property type="entry name" value="peroxidase"/>
    <property type="match status" value="1"/>
</dbReference>
<evidence type="ECO:0000259" key="11">
    <source>
        <dbReference type="PROSITE" id="PS50873"/>
    </source>
</evidence>
<dbReference type="AlphaFoldDB" id="A0A8H7AC40"/>
<feature type="signal peptide" evidence="10">
    <location>
        <begin position="1"/>
        <end position="17"/>
    </location>
</feature>
<dbReference type="Gene3D" id="1.10.520.10">
    <property type="match status" value="1"/>
</dbReference>
<evidence type="ECO:0000256" key="1">
    <source>
        <dbReference type="ARBA" id="ARBA00006089"/>
    </source>
</evidence>
<feature type="binding site" evidence="7">
    <location>
        <position position="227"/>
    </location>
    <ligand>
        <name>Ca(2+)</name>
        <dbReference type="ChEBI" id="CHEBI:29108"/>
        <label>2</label>
    </ligand>
</feature>
<evidence type="ECO:0000256" key="8">
    <source>
        <dbReference type="PIRSR" id="PIRSR601621-3"/>
    </source>
</evidence>
<feature type="chain" id="PRO_5034627947" description="Peroxidase" evidence="10">
    <location>
        <begin position="18"/>
        <end position="326"/>
    </location>
</feature>
<dbReference type="GO" id="GO:0004601">
    <property type="term" value="F:peroxidase activity"/>
    <property type="evidence" value="ECO:0007669"/>
    <property type="project" value="UniProtKB-KW"/>
</dbReference>
<keyword evidence="5" id="KW-0325">Glycoprotein</keyword>
<evidence type="ECO:0000256" key="6">
    <source>
        <dbReference type="PIRSR" id="PIRSR601621-1"/>
    </source>
</evidence>
<dbReference type="GO" id="GO:0046872">
    <property type="term" value="F:metal ion binding"/>
    <property type="evidence" value="ECO:0007669"/>
    <property type="project" value="UniProtKB-UniRule"/>
</dbReference>
<evidence type="ECO:0000256" key="10">
    <source>
        <dbReference type="RuleBase" id="RU363051"/>
    </source>
</evidence>
<sequence>MQFLFPLLLLGAAGIQAYPSTELPSFVRRASNKAKAGKGSECPKVWSKISKDLTKSFVSGDQCTDLARGAIRYAFHDAATFSTKLPNVPPASGGADGSLLLNAGEIGRNDNRGLQNYHSFITGKYAEYQSDEVGAADLIQFAGNHAVVSCPGGPTVMTLIGREDSSTASPEGLLPAGFGKGADHDTLFQLFSDKGFSAVDLAALIGAHTASKSTAPQLPPGTSQDSTPGTWDVKYFSETYKPPSGVARFESDINLSSPNTTVGKEFQSFVDNQGKWNGNFASAMFRLGLLGIPPETYNNFVDCTSALPRTTQKRNVMGAPINFRFR</sequence>
<keyword evidence="3 7" id="KW-0349">Heme</keyword>
<name>A0A8H7AC40_9EURO</name>
<evidence type="ECO:0000256" key="4">
    <source>
        <dbReference type="ARBA" id="ARBA00023002"/>
    </source>
</evidence>
<dbReference type="PRINTS" id="PR00462">
    <property type="entry name" value="LIGNINASE"/>
</dbReference>
<gene>
    <name evidence="12" type="ORF">GJ744_011754</name>
</gene>
<keyword evidence="7" id="KW-0408">Iron</keyword>
<keyword evidence="9" id="KW-1015">Disulfide bond</keyword>
<dbReference type="InterPro" id="IPR044831">
    <property type="entry name" value="Ccp1-like"/>
</dbReference>
<dbReference type="PROSITE" id="PS50873">
    <property type="entry name" value="PEROXIDASE_4"/>
    <property type="match status" value="1"/>
</dbReference>
<dbReference type="PRINTS" id="PR00458">
    <property type="entry name" value="PEROXIDASE"/>
</dbReference>
<feature type="disulfide bond" evidence="9">
    <location>
        <begin position="42"/>
        <end position="303"/>
    </location>
</feature>
<comment type="cofactor">
    <cofactor evidence="7">
        <name>heme b</name>
        <dbReference type="ChEBI" id="CHEBI:60344"/>
    </cofactor>
    <text evidence="7">Binds 1 heme b (iron(II)-protoporphyrin IX) group per subunit.</text>
</comment>
<protein>
    <recommendedName>
        <fullName evidence="10">Peroxidase</fullName>
        <ecNumber evidence="10">1.11.1.-</ecNumber>
    </recommendedName>
</protein>
<feature type="binding site" description="axial binding residue" evidence="7">
    <location>
        <position position="208"/>
    </location>
    <ligand>
        <name>heme b</name>
        <dbReference type="ChEBI" id="CHEBI:60344"/>
    </ligand>
    <ligandPart>
        <name>Fe</name>
        <dbReference type="ChEBI" id="CHEBI:18248"/>
    </ligandPart>
</feature>
<proteinExistence type="inferred from homology"/>
<evidence type="ECO:0000313" key="12">
    <source>
        <dbReference type="EMBL" id="KAF7506400.1"/>
    </source>
</evidence>
<keyword evidence="10" id="KW-0732">Signal</keyword>
<comment type="caution">
    <text evidence="12">The sequence shown here is derived from an EMBL/GenBank/DDBJ whole genome shotgun (WGS) entry which is preliminary data.</text>
</comment>
<evidence type="ECO:0000256" key="9">
    <source>
        <dbReference type="PIRSR" id="PIRSR601621-4"/>
    </source>
</evidence>
<accession>A0A8H7AC40</accession>
<evidence type="ECO:0000256" key="2">
    <source>
        <dbReference type="ARBA" id="ARBA00022559"/>
    </source>
</evidence>
<dbReference type="EMBL" id="JAACFV010000087">
    <property type="protein sequence ID" value="KAF7506400.1"/>
    <property type="molecule type" value="Genomic_DNA"/>
</dbReference>
<organism evidence="12 13">
    <name type="scientific">Endocarpon pusillum</name>
    <dbReference type="NCBI Taxonomy" id="364733"/>
    <lineage>
        <taxon>Eukaryota</taxon>
        <taxon>Fungi</taxon>
        <taxon>Dikarya</taxon>
        <taxon>Ascomycota</taxon>
        <taxon>Pezizomycotina</taxon>
        <taxon>Eurotiomycetes</taxon>
        <taxon>Chaetothyriomycetidae</taxon>
        <taxon>Verrucariales</taxon>
        <taxon>Verrucariaceae</taxon>
        <taxon>Endocarpon</taxon>
    </lineage>
</organism>
<evidence type="ECO:0000256" key="3">
    <source>
        <dbReference type="ARBA" id="ARBA00022617"/>
    </source>
</evidence>
<feature type="binding site" evidence="7">
    <location>
        <position position="232"/>
    </location>
    <ligand>
        <name>Ca(2+)</name>
        <dbReference type="ChEBI" id="CHEBI:29108"/>
        <label>2</label>
    </ligand>
</feature>
<comment type="cofactor">
    <cofactor evidence="7 10">
        <name>Ca(2+)</name>
        <dbReference type="ChEBI" id="CHEBI:29108"/>
    </cofactor>
    <text evidence="7 10">Binds 2 calcium ions per subunit.</text>
</comment>
<reference evidence="12" key="1">
    <citation type="submission" date="2020-02" db="EMBL/GenBank/DDBJ databases">
        <authorList>
            <person name="Palmer J.M."/>
        </authorList>
    </citation>
    <scope>NUCLEOTIDE SEQUENCE</scope>
    <source>
        <strain evidence="12">EPUS1.4</strain>
        <tissue evidence="12">Thallus</tissue>
    </source>
</reference>
<evidence type="ECO:0000313" key="13">
    <source>
        <dbReference type="Proteomes" id="UP000606974"/>
    </source>
</evidence>
<dbReference type="GO" id="GO:0034599">
    <property type="term" value="P:cellular response to oxidative stress"/>
    <property type="evidence" value="ECO:0007669"/>
    <property type="project" value="InterPro"/>
</dbReference>
<dbReference type="GO" id="GO:0020037">
    <property type="term" value="F:heme binding"/>
    <property type="evidence" value="ECO:0007669"/>
    <property type="project" value="UniProtKB-UniRule"/>
</dbReference>
<feature type="disulfide bond" evidence="9">
    <location>
        <begin position="63"/>
        <end position="150"/>
    </location>
</feature>
<feature type="binding site" evidence="7">
    <location>
        <position position="209"/>
    </location>
    <ligand>
        <name>Ca(2+)</name>
        <dbReference type="ChEBI" id="CHEBI:29108"/>
        <label>2</label>
    </ligand>
</feature>
<evidence type="ECO:0000256" key="5">
    <source>
        <dbReference type="ARBA" id="ARBA00023180"/>
    </source>
</evidence>
<evidence type="ECO:0000256" key="7">
    <source>
        <dbReference type="PIRSR" id="PIRSR601621-2"/>
    </source>
</evidence>
<feature type="domain" description="Plant heme peroxidase family profile" evidence="11">
    <location>
        <begin position="94"/>
        <end position="274"/>
    </location>
</feature>
<feature type="binding site" evidence="7">
    <location>
        <position position="94"/>
    </location>
    <ligand>
        <name>Ca(2+)</name>
        <dbReference type="ChEBI" id="CHEBI:29108"/>
        <label>1</label>
    </ligand>
</feature>
<dbReference type="InterPro" id="IPR001621">
    <property type="entry name" value="Ligninase"/>
</dbReference>
<feature type="site" description="Transition state stabilizer" evidence="8">
    <location>
        <position position="72"/>
    </location>
</feature>
<dbReference type="InterPro" id="IPR002016">
    <property type="entry name" value="Haem_peroxidase"/>
</dbReference>
<feature type="binding site" evidence="7">
    <location>
        <position position="77"/>
    </location>
    <ligand>
        <name>Ca(2+)</name>
        <dbReference type="ChEBI" id="CHEBI:29108"/>
        <label>1</label>
    </ligand>
</feature>
<dbReference type="OrthoDB" id="2113341at2759"/>
<feature type="binding site" evidence="7">
    <location>
        <position position="98"/>
    </location>
    <ligand>
        <name>Ca(2+)</name>
        <dbReference type="ChEBI" id="CHEBI:29108"/>
        <label>1</label>
    </ligand>
</feature>
<dbReference type="PANTHER" id="PTHR31356">
    <property type="entry name" value="THYLAKOID LUMENAL 29 KDA PROTEIN, CHLOROPLASTIC-RELATED"/>
    <property type="match status" value="1"/>
</dbReference>
<keyword evidence="7 10" id="KW-0479">Metal-binding</keyword>
<feature type="binding site" evidence="7">
    <location>
        <position position="96"/>
    </location>
    <ligand>
        <name>Ca(2+)</name>
        <dbReference type="ChEBI" id="CHEBI:29108"/>
        <label>1</label>
    </ligand>
</feature>
<dbReference type="EC" id="1.11.1.-" evidence="10"/>
<dbReference type="InterPro" id="IPR010255">
    <property type="entry name" value="Haem_peroxidase_sf"/>
</dbReference>
<dbReference type="GO" id="GO:0000302">
    <property type="term" value="P:response to reactive oxygen species"/>
    <property type="evidence" value="ECO:0007669"/>
    <property type="project" value="TreeGrafter"/>
</dbReference>